<feature type="domain" description="hAT-like transposase RNase-H fold" evidence="2">
    <location>
        <begin position="53"/>
        <end position="152"/>
    </location>
</feature>
<dbReference type="PANTHER" id="PTHR23272:SF194">
    <property type="entry name" value="ZINC FINGER BED DOMAIN-CONTAINING PROTEIN DAYSLEEPER-LIKE"/>
    <property type="match status" value="1"/>
</dbReference>
<proteinExistence type="predicted"/>
<dbReference type="SUPFAM" id="SSF53098">
    <property type="entry name" value="Ribonuclease H-like"/>
    <property type="match status" value="1"/>
</dbReference>
<accession>A0A1S4CGP9</accession>
<dbReference type="InterPro" id="IPR008906">
    <property type="entry name" value="HATC_C_dom"/>
</dbReference>
<dbReference type="PANTHER" id="PTHR23272">
    <property type="entry name" value="BED FINGER-RELATED"/>
    <property type="match status" value="1"/>
</dbReference>
<dbReference type="OMA" id="HEMANTM"/>
<dbReference type="KEGG" id="nta:107818770"/>
<sequence length="285" mass="33096">MLDSAFPYRRAFSDFKILDKDFTCCPSDEDWVKAETIAKFLRPFYEITTLFFGSRYPTANLYFHKVWKIHMLIREEIGSEDPNIKAMAMEMEKKFTKYWQDNYSPIASMAVVLDPRYKLKLIKFCFSKHDPLTCNEKVKIVEDNLHRLFKEYITISDVGIVGSSSHGCYDETMDEMNEFDMFESPSEYSSEKTQLDLYLEKPVLVRKGNENLDVLTFWKDNRSKYPELSLMARDLLSIPISTVASESTFSVGGRVIGKFQSSILPENAEAKLCSRDWIYGHQGTL</sequence>
<dbReference type="PaxDb" id="4097-A0A1S4CGP9"/>
<evidence type="ECO:0000313" key="3">
    <source>
        <dbReference type="RefSeq" id="XP_016500308.1"/>
    </source>
</evidence>
<evidence type="ECO:0000259" key="1">
    <source>
        <dbReference type="Pfam" id="PF05699"/>
    </source>
</evidence>
<protein>
    <submittedName>
        <fullName evidence="3">Zinc finger BED domain-containing protein DAYSLEEPER-like</fullName>
    </submittedName>
</protein>
<feature type="domain" description="HAT C-terminal dimerisation" evidence="1">
    <location>
        <begin position="195"/>
        <end position="278"/>
    </location>
</feature>
<dbReference type="InterPro" id="IPR012337">
    <property type="entry name" value="RNaseH-like_sf"/>
</dbReference>
<reference evidence="3" key="1">
    <citation type="submission" date="2025-08" db="UniProtKB">
        <authorList>
            <consortium name="RefSeq"/>
        </authorList>
    </citation>
    <scope>IDENTIFICATION</scope>
</reference>
<evidence type="ECO:0000259" key="2">
    <source>
        <dbReference type="Pfam" id="PF14372"/>
    </source>
</evidence>
<dbReference type="STRING" id="4097.A0A1S4CGP9"/>
<dbReference type="InterPro" id="IPR025525">
    <property type="entry name" value="hAT-like_transposase_RNase-H"/>
</dbReference>
<name>A0A1S4CGP9_TOBAC</name>
<gene>
    <name evidence="3" type="primary">LOC107818770</name>
</gene>
<dbReference type="GO" id="GO:0046983">
    <property type="term" value="F:protein dimerization activity"/>
    <property type="evidence" value="ECO:0007669"/>
    <property type="project" value="InterPro"/>
</dbReference>
<dbReference type="AlphaFoldDB" id="A0A1S4CGP9"/>
<dbReference type="Pfam" id="PF14372">
    <property type="entry name" value="hAT-like_RNase-H"/>
    <property type="match status" value="1"/>
</dbReference>
<dbReference type="OrthoDB" id="1301219at2759"/>
<dbReference type="GO" id="GO:0003677">
    <property type="term" value="F:DNA binding"/>
    <property type="evidence" value="ECO:0007669"/>
    <property type="project" value="InterPro"/>
</dbReference>
<dbReference type="Pfam" id="PF05699">
    <property type="entry name" value="Dimer_Tnp_hAT"/>
    <property type="match status" value="1"/>
</dbReference>
<organism evidence="3">
    <name type="scientific">Nicotiana tabacum</name>
    <name type="common">Common tobacco</name>
    <dbReference type="NCBI Taxonomy" id="4097"/>
    <lineage>
        <taxon>Eukaryota</taxon>
        <taxon>Viridiplantae</taxon>
        <taxon>Streptophyta</taxon>
        <taxon>Embryophyta</taxon>
        <taxon>Tracheophyta</taxon>
        <taxon>Spermatophyta</taxon>
        <taxon>Magnoliopsida</taxon>
        <taxon>eudicotyledons</taxon>
        <taxon>Gunneridae</taxon>
        <taxon>Pentapetalae</taxon>
        <taxon>asterids</taxon>
        <taxon>lamiids</taxon>
        <taxon>Solanales</taxon>
        <taxon>Solanaceae</taxon>
        <taxon>Nicotianoideae</taxon>
        <taxon>Nicotianeae</taxon>
        <taxon>Nicotiana</taxon>
    </lineage>
</organism>
<dbReference type="RefSeq" id="XP_016500308.1">
    <property type="nucleotide sequence ID" value="XM_016644822.1"/>
</dbReference>